<feature type="domain" description="VOC" evidence="2">
    <location>
        <begin position="151"/>
        <end position="268"/>
    </location>
</feature>
<feature type="compositionally biased region" description="Basic and acidic residues" evidence="1">
    <location>
        <begin position="308"/>
        <end position="321"/>
    </location>
</feature>
<dbReference type="Proteomes" id="UP001055111">
    <property type="component" value="Unassembled WGS sequence"/>
</dbReference>
<protein>
    <submittedName>
        <fullName evidence="3">Glyoxalase</fullName>
    </submittedName>
</protein>
<dbReference type="SUPFAM" id="SSF54593">
    <property type="entry name" value="Glyoxalase/Bleomycin resistance protein/Dihydroxybiphenyl dioxygenase"/>
    <property type="match status" value="1"/>
</dbReference>
<name>A0AA37IQ28_9BURK</name>
<organism evidence="3 4">
    <name type="scientific">Caballeronia novacaledonica</name>
    <dbReference type="NCBI Taxonomy" id="1544861"/>
    <lineage>
        <taxon>Bacteria</taxon>
        <taxon>Pseudomonadati</taxon>
        <taxon>Pseudomonadota</taxon>
        <taxon>Betaproteobacteria</taxon>
        <taxon>Burkholderiales</taxon>
        <taxon>Burkholderiaceae</taxon>
        <taxon>Caballeronia</taxon>
    </lineage>
</organism>
<proteinExistence type="predicted"/>
<dbReference type="Pfam" id="PF00903">
    <property type="entry name" value="Glyoxalase"/>
    <property type="match status" value="1"/>
</dbReference>
<dbReference type="Gene3D" id="3.10.180.10">
    <property type="entry name" value="2,3-Dihydroxybiphenyl 1,2-Dioxygenase, domain 1"/>
    <property type="match status" value="2"/>
</dbReference>
<accession>A0AA37IQ28</accession>
<evidence type="ECO:0000259" key="2">
    <source>
        <dbReference type="PROSITE" id="PS51819"/>
    </source>
</evidence>
<dbReference type="CDD" id="cd08343">
    <property type="entry name" value="ED_TypeI_classII_C"/>
    <property type="match status" value="1"/>
</dbReference>
<dbReference type="PANTHER" id="PTHR43279">
    <property type="entry name" value="CATECHOL-2,3-DIOXYGENASE"/>
    <property type="match status" value="1"/>
</dbReference>
<dbReference type="PROSITE" id="PS51819">
    <property type="entry name" value="VOC"/>
    <property type="match status" value="1"/>
</dbReference>
<feature type="region of interest" description="Disordered" evidence="1">
    <location>
        <begin position="296"/>
        <end position="321"/>
    </location>
</feature>
<dbReference type="InterPro" id="IPR004360">
    <property type="entry name" value="Glyas_Fos-R_dOase_dom"/>
</dbReference>
<dbReference type="PANTHER" id="PTHR43279:SF1">
    <property type="entry name" value="CATECHOL-2,3-DIOXYGENASE"/>
    <property type="match status" value="1"/>
</dbReference>
<dbReference type="RefSeq" id="WP_213234686.1">
    <property type="nucleotide sequence ID" value="NZ_BPUS01000056.1"/>
</dbReference>
<dbReference type="InterPro" id="IPR029068">
    <property type="entry name" value="Glyas_Bleomycin-R_OHBP_Dase"/>
</dbReference>
<evidence type="ECO:0000256" key="1">
    <source>
        <dbReference type="SAM" id="MobiDB-lite"/>
    </source>
</evidence>
<sequence length="321" mass="35919">MTILGIEQIKYGVTDLATCRSFFKDWGLKEVSHDGRQVRFETLNGCTVIAVDANDPSLPPAFEEGSTLREVTWGVGSREELDALRGRFEGQPAHFESDNAIGCIDPTGMAIRIEVTRRREVDIKASTSNTWGNATRIDTPGVIYDHAEPIEVGHVVLFTNRLAEQEEFYHELLGFEVSDRYPGRGTFMRCAAHGGHHDLFMLQLPDGKPGLNHVAFTVRDIHEVFGGGLHVSRCGWSTKLGPGRHPISAAYFWYFENPAGGLIEYYSDEDVLTPNWQPREFEPSPTMFAEWAIDGGLDGNTRRQKNAKAPDGRFMTERSND</sequence>
<reference evidence="3" key="1">
    <citation type="submission" date="2022-09" db="EMBL/GenBank/DDBJ databases">
        <title>Isolation and characterization of 3-chlorobenzoate degrading bacteria from soils in Shizuoka.</title>
        <authorList>
            <person name="Ifat A."/>
            <person name="Ogawa N."/>
            <person name="Kimbara K."/>
            <person name="Moriuchi R."/>
            <person name="Dohra H."/>
            <person name="Shintani M."/>
        </authorList>
    </citation>
    <scope>NUCLEOTIDE SEQUENCE</scope>
    <source>
        <strain evidence="3">19CS4-2</strain>
    </source>
</reference>
<comment type="caution">
    <text evidence="3">The sequence shown here is derived from an EMBL/GenBank/DDBJ whole genome shotgun (WGS) entry which is preliminary data.</text>
</comment>
<dbReference type="EMBL" id="BPUS01000056">
    <property type="protein sequence ID" value="GJH30986.1"/>
    <property type="molecule type" value="Genomic_DNA"/>
</dbReference>
<evidence type="ECO:0000313" key="3">
    <source>
        <dbReference type="EMBL" id="GJH30986.1"/>
    </source>
</evidence>
<evidence type="ECO:0000313" key="4">
    <source>
        <dbReference type="Proteomes" id="UP001055111"/>
    </source>
</evidence>
<gene>
    <name evidence="3" type="ORF">CBA19CS42_40740</name>
</gene>
<dbReference type="AlphaFoldDB" id="A0AA37IQ28"/>
<dbReference type="InterPro" id="IPR037523">
    <property type="entry name" value="VOC_core"/>
</dbReference>